<protein>
    <recommendedName>
        <fullName evidence="9">L-2,4-diaminobutyrate transaminase</fullName>
    </recommendedName>
</protein>
<evidence type="ECO:0000256" key="5">
    <source>
        <dbReference type="ARBA" id="ARBA00022898"/>
    </source>
</evidence>
<dbReference type="InterPro" id="IPR005814">
    <property type="entry name" value="Aminotrans_3"/>
</dbReference>
<dbReference type="AlphaFoldDB" id="A0A8B2NUJ2"/>
<proteinExistence type="inferred from homology"/>
<dbReference type="GO" id="GO:0030170">
    <property type="term" value="F:pyridoxal phosphate binding"/>
    <property type="evidence" value="ECO:0007669"/>
    <property type="project" value="InterPro"/>
</dbReference>
<sequence>MDISPAHNQSLEDLARENVLHPFTSPKGLLETGPTVMLEGKGARLTDAKGKVYLDGLAGLWCVNAGYGRIEIAEAIFEQAKKLPYYHQFSAMGTEPGIYTADKVKRLAPGRMARVLFGCSGSDANDTQVKIAWYYNNLKGRPQKKKILARNRAYHGVTVAAGSLTGLAYVHDAFDLPVLPVIRLTCPHYYHEQQPGESEDAFCDRLVEELKTTIEREGAETIAAFIAEPVMGAGGVVFPPKGYFEKVSKVLKDNDILFIADEVICGFGRLGTPFGADYFGFEPDMISVAKGITSGYQPLSAVLVGEEVWETIRDASAHLGVFGHGYTYTAHPIACAAANANLDIMEREKLFDNAAETGAYLQEKLRQRFAGDPHVGEIRGAGMIAAVELSADPATRKTFDPSKGVGKAVAAEAMSRGLIVRPMMNDALAMSPPLIITRADVDEMVDNLAASIDAKRDMIAAAAKA</sequence>
<comment type="cofactor">
    <cofactor evidence="1">
        <name>pyridoxal 5'-phosphate</name>
        <dbReference type="ChEBI" id="CHEBI:597326"/>
    </cofactor>
</comment>
<dbReference type="CDD" id="cd00610">
    <property type="entry name" value="OAT_like"/>
    <property type="match status" value="1"/>
</dbReference>
<dbReference type="Gene3D" id="3.90.1150.10">
    <property type="entry name" value="Aspartate Aminotransferase, domain 1"/>
    <property type="match status" value="1"/>
</dbReference>
<keyword evidence="8" id="KW-1185">Reference proteome</keyword>
<dbReference type="Pfam" id="PF00202">
    <property type="entry name" value="Aminotran_3"/>
    <property type="match status" value="1"/>
</dbReference>
<accession>A0A8B2NUJ2</accession>
<evidence type="ECO:0000313" key="7">
    <source>
        <dbReference type="EMBL" id="RAI03003.1"/>
    </source>
</evidence>
<comment type="caution">
    <text evidence="7">The sequence shown here is derived from an EMBL/GenBank/DDBJ whole genome shotgun (WGS) entry which is preliminary data.</text>
</comment>
<evidence type="ECO:0000313" key="8">
    <source>
        <dbReference type="Proteomes" id="UP000249590"/>
    </source>
</evidence>
<dbReference type="PROSITE" id="PS00600">
    <property type="entry name" value="AA_TRANSFER_CLASS_3"/>
    <property type="match status" value="1"/>
</dbReference>
<evidence type="ECO:0000256" key="1">
    <source>
        <dbReference type="ARBA" id="ARBA00001933"/>
    </source>
</evidence>
<dbReference type="FunFam" id="3.40.640.10:FF:000014">
    <property type="entry name" value="Adenosylmethionine-8-amino-7-oxononanoate aminotransferase, probable"/>
    <property type="match status" value="1"/>
</dbReference>
<dbReference type="InterPro" id="IPR015424">
    <property type="entry name" value="PyrdxlP-dep_Trfase"/>
</dbReference>
<dbReference type="InterPro" id="IPR015421">
    <property type="entry name" value="PyrdxlP-dep_Trfase_major"/>
</dbReference>
<dbReference type="SUPFAM" id="SSF53383">
    <property type="entry name" value="PLP-dependent transferases"/>
    <property type="match status" value="1"/>
</dbReference>
<comment type="similarity">
    <text evidence="2 6">Belongs to the class-III pyridoxal-phosphate-dependent aminotransferase family.</text>
</comment>
<dbReference type="PANTHER" id="PTHR43094">
    <property type="entry name" value="AMINOTRANSFERASE"/>
    <property type="match status" value="1"/>
</dbReference>
<keyword evidence="4" id="KW-0808">Transferase</keyword>
<keyword evidence="3" id="KW-0032">Aminotransferase</keyword>
<dbReference type="InterPro" id="IPR015422">
    <property type="entry name" value="PyrdxlP-dep_Trfase_small"/>
</dbReference>
<evidence type="ECO:0000256" key="2">
    <source>
        <dbReference type="ARBA" id="ARBA00008954"/>
    </source>
</evidence>
<name>A0A8B2NUJ2_9HYPH</name>
<dbReference type="Proteomes" id="UP000249590">
    <property type="component" value="Unassembled WGS sequence"/>
</dbReference>
<dbReference type="PANTHER" id="PTHR43094:SF1">
    <property type="entry name" value="AMINOTRANSFERASE CLASS-III"/>
    <property type="match status" value="1"/>
</dbReference>
<dbReference type="RefSeq" id="WP_111341214.1">
    <property type="nucleotide sequence ID" value="NZ_JAIWKD010000001.1"/>
</dbReference>
<evidence type="ECO:0000256" key="4">
    <source>
        <dbReference type="ARBA" id="ARBA00022679"/>
    </source>
</evidence>
<evidence type="ECO:0008006" key="9">
    <source>
        <dbReference type="Google" id="ProtNLM"/>
    </source>
</evidence>
<dbReference type="NCBIfam" id="NF004767">
    <property type="entry name" value="PRK06105.1"/>
    <property type="match status" value="1"/>
</dbReference>
<dbReference type="Gene3D" id="3.40.640.10">
    <property type="entry name" value="Type I PLP-dependent aspartate aminotransferase-like (Major domain)"/>
    <property type="match status" value="1"/>
</dbReference>
<dbReference type="EMBL" id="QHHQ01000001">
    <property type="protein sequence ID" value="RAI03003.1"/>
    <property type="molecule type" value="Genomic_DNA"/>
</dbReference>
<evidence type="ECO:0000256" key="3">
    <source>
        <dbReference type="ARBA" id="ARBA00022576"/>
    </source>
</evidence>
<reference evidence="7 8" key="1">
    <citation type="submission" date="2018-05" db="EMBL/GenBank/DDBJ databases">
        <title>Acuticoccus sediminis sp. nov., isolated from deep-sea sediment of Indian Ocean.</title>
        <authorList>
            <person name="Liu X."/>
            <person name="Lai Q."/>
            <person name="Du Y."/>
            <person name="Sun F."/>
            <person name="Zhang X."/>
            <person name="Wang S."/>
            <person name="Shao Z."/>
        </authorList>
    </citation>
    <scope>NUCLEOTIDE SEQUENCE [LARGE SCALE GENOMIC DNA]</scope>
    <source>
        <strain evidence="7 8">PTG4-2</strain>
    </source>
</reference>
<evidence type="ECO:0000256" key="6">
    <source>
        <dbReference type="RuleBase" id="RU003560"/>
    </source>
</evidence>
<dbReference type="GO" id="GO:0008483">
    <property type="term" value="F:transaminase activity"/>
    <property type="evidence" value="ECO:0007669"/>
    <property type="project" value="UniProtKB-KW"/>
</dbReference>
<dbReference type="InterPro" id="IPR049704">
    <property type="entry name" value="Aminotrans_3_PPA_site"/>
</dbReference>
<dbReference type="PIRSF" id="PIRSF000521">
    <property type="entry name" value="Transaminase_4ab_Lys_Orn"/>
    <property type="match status" value="1"/>
</dbReference>
<gene>
    <name evidence="7" type="ORF">DLJ53_00245</name>
</gene>
<keyword evidence="5 6" id="KW-0663">Pyridoxal phosphate</keyword>
<organism evidence="7 8">
    <name type="scientific">Acuticoccus sediminis</name>
    <dbReference type="NCBI Taxonomy" id="2184697"/>
    <lineage>
        <taxon>Bacteria</taxon>
        <taxon>Pseudomonadati</taxon>
        <taxon>Pseudomonadota</taxon>
        <taxon>Alphaproteobacteria</taxon>
        <taxon>Hyphomicrobiales</taxon>
        <taxon>Amorphaceae</taxon>
        <taxon>Acuticoccus</taxon>
    </lineage>
</organism>
<dbReference type="OrthoDB" id="9801834at2"/>